<comment type="caution">
    <text evidence="2">The sequence shown here is derived from an EMBL/GenBank/DDBJ whole genome shotgun (WGS) entry which is preliminary data.</text>
</comment>
<name>A0A8K0W2P6_9PLEO</name>
<sequence length="203" mass="23032">MDSGKCTHNCSQRPDRLQSDPDISGIGISLAYNITAFLALCVVLSYYVIAYRPEVDPFHRATGPGNSQNPHVYQPNPVDMRLLRWRAKWARTNSQSNPKLAARTRRVASALTTSMLMMSDLQLLTGLGILTSGFARLRCGMSTFHWQRIVNLAWFSSVTHLCCLTFLREHLRRNRVLQIWRIPGMVALTFMLMVALVTTLSYE</sequence>
<dbReference type="Proteomes" id="UP000813461">
    <property type="component" value="Unassembled WGS sequence"/>
</dbReference>
<feature type="transmembrane region" description="Helical" evidence="1">
    <location>
        <begin position="179"/>
        <end position="202"/>
    </location>
</feature>
<evidence type="ECO:0000313" key="2">
    <source>
        <dbReference type="EMBL" id="KAH7093346.1"/>
    </source>
</evidence>
<feature type="transmembrane region" description="Helical" evidence="1">
    <location>
        <begin position="30"/>
        <end position="50"/>
    </location>
</feature>
<dbReference type="OrthoDB" id="5427664at2759"/>
<keyword evidence="1" id="KW-0812">Transmembrane</keyword>
<keyword evidence="1" id="KW-1133">Transmembrane helix</keyword>
<dbReference type="AlphaFoldDB" id="A0A8K0W2P6"/>
<proteinExistence type="predicted"/>
<keyword evidence="1" id="KW-0472">Membrane</keyword>
<organism evidence="2 3">
    <name type="scientific">Paraphoma chrysanthemicola</name>
    <dbReference type="NCBI Taxonomy" id="798071"/>
    <lineage>
        <taxon>Eukaryota</taxon>
        <taxon>Fungi</taxon>
        <taxon>Dikarya</taxon>
        <taxon>Ascomycota</taxon>
        <taxon>Pezizomycotina</taxon>
        <taxon>Dothideomycetes</taxon>
        <taxon>Pleosporomycetidae</taxon>
        <taxon>Pleosporales</taxon>
        <taxon>Pleosporineae</taxon>
        <taxon>Phaeosphaeriaceae</taxon>
        <taxon>Paraphoma</taxon>
    </lineage>
</organism>
<keyword evidence="3" id="KW-1185">Reference proteome</keyword>
<dbReference type="PANTHER" id="PTHR37577">
    <property type="entry name" value="INTEGRAL MEMBRANE PROTEIN"/>
    <property type="match status" value="1"/>
</dbReference>
<feature type="transmembrane region" description="Helical" evidence="1">
    <location>
        <begin position="107"/>
        <end position="129"/>
    </location>
</feature>
<gene>
    <name evidence="2" type="ORF">FB567DRAFT_173148</name>
</gene>
<evidence type="ECO:0000313" key="3">
    <source>
        <dbReference type="Proteomes" id="UP000813461"/>
    </source>
</evidence>
<dbReference type="InterPro" id="IPR053018">
    <property type="entry name" value="Elsinochrome_Biosynth-Asso"/>
</dbReference>
<feature type="transmembrane region" description="Helical" evidence="1">
    <location>
        <begin position="149"/>
        <end position="167"/>
    </location>
</feature>
<protein>
    <submittedName>
        <fullName evidence="2">Uncharacterized protein</fullName>
    </submittedName>
</protein>
<reference evidence="2" key="1">
    <citation type="journal article" date="2021" name="Nat. Commun.">
        <title>Genetic determinants of endophytism in the Arabidopsis root mycobiome.</title>
        <authorList>
            <person name="Mesny F."/>
            <person name="Miyauchi S."/>
            <person name="Thiergart T."/>
            <person name="Pickel B."/>
            <person name="Atanasova L."/>
            <person name="Karlsson M."/>
            <person name="Huettel B."/>
            <person name="Barry K.W."/>
            <person name="Haridas S."/>
            <person name="Chen C."/>
            <person name="Bauer D."/>
            <person name="Andreopoulos W."/>
            <person name="Pangilinan J."/>
            <person name="LaButti K."/>
            <person name="Riley R."/>
            <person name="Lipzen A."/>
            <person name="Clum A."/>
            <person name="Drula E."/>
            <person name="Henrissat B."/>
            <person name="Kohler A."/>
            <person name="Grigoriev I.V."/>
            <person name="Martin F.M."/>
            <person name="Hacquard S."/>
        </authorList>
    </citation>
    <scope>NUCLEOTIDE SEQUENCE</scope>
    <source>
        <strain evidence="2">MPI-SDFR-AT-0120</strain>
    </source>
</reference>
<evidence type="ECO:0000256" key="1">
    <source>
        <dbReference type="SAM" id="Phobius"/>
    </source>
</evidence>
<dbReference type="PANTHER" id="PTHR37577:SF1">
    <property type="entry name" value="INTEGRAL MEMBRANE PROTEIN"/>
    <property type="match status" value="1"/>
</dbReference>
<accession>A0A8K0W2P6</accession>
<dbReference type="EMBL" id="JAGMVJ010000002">
    <property type="protein sequence ID" value="KAH7093346.1"/>
    <property type="molecule type" value="Genomic_DNA"/>
</dbReference>